<gene>
    <name evidence="1" type="ORF">Gotri_014355</name>
</gene>
<name>A0A7J9DWM3_9ROSI</name>
<keyword evidence="2" id="KW-1185">Reference proteome</keyword>
<evidence type="ECO:0000313" key="2">
    <source>
        <dbReference type="Proteomes" id="UP000593568"/>
    </source>
</evidence>
<accession>A0A7J9DWM3</accession>
<organism evidence="1 2">
    <name type="scientific">Gossypium trilobum</name>
    <dbReference type="NCBI Taxonomy" id="34281"/>
    <lineage>
        <taxon>Eukaryota</taxon>
        <taxon>Viridiplantae</taxon>
        <taxon>Streptophyta</taxon>
        <taxon>Embryophyta</taxon>
        <taxon>Tracheophyta</taxon>
        <taxon>Spermatophyta</taxon>
        <taxon>Magnoliopsida</taxon>
        <taxon>eudicotyledons</taxon>
        <taxon>Gunneridae</taxon>
        <taxon>Pentapetalae</taxon>
        <taxon>rosids</taxon>
        <taxon>malvids</taxon>
        <taxon>Malvales</taxon>
        <taxon>Malvaceae</taxon>
        <taxon>Malvoideae</taxon>
        <taxon>Gossypium</taxon>
    </lineage>
</organism>
<reference evidence="1 2" key="1">
    <citation type="journal article" date="2019" name="Genome Biol. Evol.">
        <title>Insights into the evolution of the New World diploid cottons (Gossypium, subgenus Houzingenia) based on genome sequencing.</title>
        <authorList>
            <person name="Grover C.E."/>
            <person name="Arick M.A. 2nd"/>
            <person name="Thrash A."/>
            <person name="Conover J.L."/>
            <person name="Sanders W.S."/>
            <person name="Peterson D.G."/>
            <person name="Frelichowski J.E."/>
            <person name="Scheffler J.A."/>
            <person name="Scheffler B.E."/>
            <person name="Wendel J.F."/>
        </authorList>
    </citation>
    <scope>NUCLEOTIDE SEQUENCE [LARGE SCALE GENOMIC DNA]</scope>
    <source>
        <strain evidence="1">8</strain>
        <tissue evidence="1">Leaf</tissue>
    </source>
</reference>
<comment type="caution">
    <text evidence="1">The sequence shown here is derived from an EMBL/GenBank/DDBJ whole genome shotgun (WGS) entry which is preliminary data.</text>
</comment>
<proteinExistence type="predicted"/>
<feature type="non-terminal residue" evidence="1">
    <location>
        <position position="18"/>
    </location>
</feature>
<protein>
    <submittedName>
        <fullName evidence="1">Uncharacterized protein</fullName>
    </submittedName>
</protein>
<dbReference type="AlphaFoldDB" id="A0A7J9DWM3"/>
<dbReference type="Proteomes" id="UP000593568">
    <property type="component" value="Unassembled WGS sequence"/>
</dbReference>
<dbReference type="EMBL" id="JABEZW010000005">
    <property type="protein sequence ID" value="MBA0765101.1"/>
    <property type="molecule type" value="Genomic_DNA"/>
</dbReference>
<sequence length="18" mass="2106">MTIVVSNNNTWSKEKKLN</sequence>
<evidence type="ECO:0000313" key="1">
    <source>
        <dbReference type="EMBL" id="MBA0765101.1"/>
    </source>
</evidence>